<evidence type="ECO:0000313" key="10">
    <source>
        <dbReference type="EMBL" id="JAG05862.1"/>
    </source>
</evidence>
<evidence type="ECO:0000259" key="9">
    <source>
        <dbReference type="Pfam" id="PF13613"/>
    </source>
</evidence>
<feature type="domain" description="THAP-type" evidence="7">
    <location>
        <begin position="8"/>
        <end position="127"/>
    </location>
</feature>
<dbReference type="Pfam" id="PF13613">
    <property type="entry name" value="HTH_Tnp_4"/>
    <property type="match status" value="1"/>
</dbReference>
<keyword evidence="4" id="KW-0862">Zinc</keyword>
<evidence type="ECO:0000256" key="2">
    <source>
        <dbReference type="ARBA" id="ARBA00022723"/>
    </source>
</evidence>
<sequence length="560" mass="63917">MSLGKRYCCFGTCKSFQKEGKPGYDPSVKFYRFPQPCLLLRNNILTWTKTEESLHVNKCEKCKIVQRWMVRCKRSDDRFQRVRQISSNIFICSKHFEGNLGKLDYSSCLPMSNSNLVNKTRGRTRINPTQVTVCGNQEASDVSQGTMNGSLEELQRELPTIIIEDEPIVEPRCNGDMVTPSTSNYLSSELDGGKKSVGTQTTTCLPSTENLMAIIERLNNQITDLKRKLSEAENAKVDAQKAQATSQLPLVMFEQQLKTNDEMCTFYTGFKVDQLQAVISFAAVDKIHYWGNTLINEPGRLECSSKPQGRTRTYTQAQELLLFFMRLRGGFLLDDIAYRFSLSPSYVSRMVLMWTQILFKKFDSVREYMFTPRHIINKHLPARFKKFKNIRVIIDCAEIRCEKSSSFEQQGNCYSEYKAHTTYKFLIGCTPNGGVSFVSNLMEGSIHDRAIVIESGLVQLLEEGDLVLADRGFTIRDLTDEKGAVLKIPAFLKGRDKLTPQEEMATKEIAANRIFVEHVVGRLRNFRIFQRVVPLSMRPMLNQAVFVCACLLNFHEPLVQ</sequence>
<keyword evidence="6" id="KW-0175">Coiled coil</keyword>
<proteinExistence type="predicted"/>
<evidence type="ECO:0000256" key="3">
    <source>
        <dbReference type="ARBA" id="ARBA00022771"/>
    </source>
</evidence>
<keyword evidence="3" id="KW-0863">Zinc-finger</keyword>
<evidence type="ECO:0000313" key="11">
    <source>
        <dbReference type="EMBL" id="JAG05870.1"/>
    </source>
</evidence>
<organism evidence="12">
    <name type="scientific">Lygus hesperus</name>
    <name type="common">Western plant bug</name>
    <dbReference type="NCBI Taxonomy" id="30085"/>
    <lineage>
        <taxon>Eukaryota</taxon>
        <taxon>Metazoa</taxon>
        <taxon>Ecdysozoa</taxon>
        <taxon>Arthropoda</taxon>
        <taxon>Hexapoda</taxon>
        <taxon>Insecta</taxon>
        <taxon>Pterygota</taxon>
        <taxon>Neoptera</taxon>
        <taxon>Paraneoptera</taxon>
        <taxon>Hemiptera</taxon>
        <taxon>Heteroptera</taxon>
        <taxon>Panheteroptera</taxon>
        <taxon>Cimicomorpha</taxon>
        <taxon>Miridae</taxon>
        <taxon>Mirini</taxon>
        <taxon>Lygus</taxon>
    </lineage>
</organism>
<protein>
    <submittedName>
        <fullName evidence="12">Polycystin-1</fullName>
    </submittedName>
</protein>
<dbReference type="GO" id="GO:0008270">
    <property type="term" value="F:zinc ion binding"/>
    <property type="evidence" value="ECO:0007669"/>
    <property type="project" value="UniProtKB-KW"/>
</dbReference>
<dbReference type="InterPro" id="IPR027805">
    <property type="entry name" value="Transposase_HTH_dom"/>
</dbReference>
<feature type="domain" description="Transposase Helix-turn-helix" evidence="9">
    <location>
        <begin position="317"/>
        <end position="362"/>
    </location>
</feature>
<keyword evidence="2" id="KW-0479">Metal-binding</keyword>
<dbReference type="Pfam" id="PF13359">
    <property type="entry name" value="DDE_Tnp_4"/>
    <property type="match status" value="1"/>
</dbReference>
<dbReference type="EMBL" id="GBHO01037742">
    <property type="protein sequence ID" value="JAG05862.1"/>
    <property type="molecule type" value="Transcribed_RNA"/>
</dbReference>
<name>A0A0A9XGW4_LYGHE</name>
<evidence type="ECO:0000256" key="5">
    <source>
        <dbReference type="ARBA" id="ARBA00023125"/>
    </source>
</evidence>
<evidence type="ECO:0000259" key="7">
    <source>
        <dbReference type="Pfam" id="PF05485"/>
    </source>
</evidence>
<evidence type="ECO:0000256" key="4">
    <source>
        <dbReference type="ARBA" id="ARBA00022833"/>
    </source>
</evidence>
<dbReference type="Pfam" id="PF05485">
    <property type="entry name" value="THAP"/>
    <property type="match status" value="1"/>
</dbReference>
<evidence type="ECO:0000313" key="12">
    <source>
        <dbReference type="EMBL" id="JAG19967.1"/>
    </source>
</evidence>
<reference evidence="12" key="1">
    <citation type="journal article" date="2014" name="PLoS ONE">
        <title>Transcriptome-Based Identification of ABC Transporters in the Western Tarnished Plant Bug Lygus hesperus.</title>
        <authorList>
            <person name="Hull J.J."/>
            <person name="Chaney K."/>
            <person name="Geib S.M."/>
            <person name="Fabrick J.A."/>
            <person name="Brent C.S."/>
            <person name="Walsh D."/>
            <person name="Lavine L.C."/>
        </authorList>
    </citation>
    <scope>NUCLEOTIDE SEQUENCE</scope>
</reference>
<dbReference type="EMBL" id="GBHO01037734">
    <property type="protein sequence ID" value="JAG05870.1"/>
    <property type="molecule type" value="Transcribed_RNA"/>
</dbReference>
<dbReference type="AlphaFoldDB" id="A0A0A9XGW4"/>
<dbReference type="GO" id="GO:0003677">
    <property type="term" value="F:DNA binding"/>
    <property type="evidence" value="ECO:0007669"/>
    <property type="project" value="UniProtKB-KW"/>
</dbReference>
<dbReference type="InterPro" id="IPR006612">
    <property type="entry name" value="THAP_Znf"/>
</dbReference>
<dbReference type="EMBL" id="GBHO01023637">
    <property type="protein sequence ID" value="JAG19967.1"/>
    <property type="molecule type" value="Transcribed_RNA"/>
</dbReference>
<gene>
    <name evidence="12" type="primary">PKD1_1</name>
    <name evidence="10" type="synonym">PKD1_0</name>
    <name evidence="11" type="synonym">PKD1_2</name>
    <name evidence="11" type="ORF">CM83_49701</name>
    <name evidence="10" type="ORF">CM83_49703</name>
    <name evidence="12" type="ORF">CM83_49704</name>
</gene>
<dbReference type="InterPro" id="IPR027806">
    <property type="entry name" value="HARBI1_dom"/>
</dbReference>
<evidence type="ECO:0000259" key="8">
    <source>
        <dbReference type="Pfam" id="PF13359"/>
    </source>
</evidence>
<evidence type="ECO:0000256" key="6">
    <source>
        <dbReference type="SAM" id="Coils"/>
    </source>
</evidence>
<keyword evidence="5" id="KW-0238">DNA-binding</keyword>
<feature type="coiled-coil region" evidence="6">
    <location>
        <begin position="208"/>
        <end position="245"/>
    </location>
</feature>
<comment type="cofactor">
    <cofactor evidence="1">
        <name>a divalent metal cation</name>
        <dbReference type="ChEBI" id="CHEBI:60240"/>
    </cofactor>
</comment>
<dbReference type="PANTHER" id="PTHR23080">
    <property type="entry name" value="THAP DOMAIN PROTEIN"/>
    <property type="match status" value="1"/>
</dbReference>
<feature type="domain" description="DDE Tnp4" evidence="8">
    <location>
        <begin position="394"/>
        <end position="553"/>
    </location>
</feature>
<reference evidence="12" key="2">
    <citation type="submission" date="2014-07" db="EMBL/GenBank/DDBJ databases">
        <authorList>
            <person name="Hull J."/>
        </authorList>
    </citation>
    <scope>NUCLEOTIDE SEQUENCE</scope>
</reference>
<evidence type="ECO:0000256" key="1">
    <source>
        <dbReference type="ARBA" id="ARBA00001968"/>
    </source>
</evidence>
<accession>A0A0A9XGW4</accession>